<reference evidence="1 2" key="1">
    <citation type="journal article" date="2016" name="Mol. Biol. Evol.">
        <title>Comparative Genomics of Early-Diverging Mushroom-Forming Fungi Provides Insights into the Origins of Lignocellulose Decay Capabilities.</title>
        <authorList>
            <person name="Nagy L.G."/>
            <person name="Riley R."/>
            <person name="Tritt A."/>
            <person name="Adam C."/>
            <person name="Daum C."/>
            <person name="Floudas D."/>
            <person name="Sun H."/>
            <person name="Yadav J.S."/>
            <person name="Pangilinan J."/>
            <person name="Larsson K.H."/>
            <person name="Matsuura K."/>
            <person name="Barry K."/>
            <person name="Labutti K."/>
            <person name="Kuo R."/>
            <person name="Ohm R.A."/>
            <person name="Bhattacharya S.S."/>
            <person name="Shirouzu T."/>
            <person name="Yoshinaga Y."/>
            <person name="Martin F.M."/>
            <person name="Grigoriev I.V."/>
            <person name="Hibbett D.S."/>
        </authorList>
    </citation>
    <scope>NUCLEOTIDE SEQUENCE [LARGE SCALE GENOMIC DNA]</scope>
    <source>
        <strain evidence="1 2">HHB9708</strain>
    </source>
</reference>
<proteinExistence type="predicted"/>
<gene>
    <name evidence="1" type="ORF">SISNIDRAFT_485230</name>
</gene>
<evidence type="ECO:0000313" key="1">
    <source>
        <dbReference type="EMBL" id="KZS93614.1"/>
    </source>
</evidence>
<organism evidence="1 2">
    <name type="scientific">Sistotremastrum niveocremeum HHB9708</name>
    <dbReference type="NCBI Taxonomy" id="1314777"/>
    <lineage>
        <taxon>Eukaryota</taxon>
        <taxon>Fungi</taxon>
        <taxon>Dikarya</taxon>
        <taxon>Basidiomycota</taxon>
        <taxon>Agaricomycotina</taxon>
        <taxon>Agaricomycetes</taxon>
        <taxon>Sistotremastrales</taxon>
        <taxon>Sistotremastraceae</taxon>
        <taxon>Sertulicium</taxon>
        <taxon>Sertulicium niveocremeum</taxon>
    </lineage>
</organism>
<keyword evidence="2" id="KW-1185">Reference proteome</keyword>
<dbReference type="AlphaFoldDB" id="A0A164UX79"/>
<name>A0A164UX79_9AGAM</name>
<accession>A0A164UX79</accession>
<protein>
    <recommendedName>
        <fullName evidence="3">F-box domain-containing protein</fullName>
    </recommendedName>
</protein>
<sequence>MLFSDLPFEIISIILQCYHKFHLQELRSGKDYYENTLLLAHINQKTRAVALSDRSLWSYICLHWPSKVVNLCLQRARLTGSSEIRVSLDTRDLGTYRRGEAHDNCAQFLEKELKNIVELELKIHRHRGSQCITDVINRTSAPRLQGLIIHLGGGIQHVTNLFNSDAPVLRIARIYSNLQFNLSSITSLRELLFKVGPRNFRGLLRMLGEIHSLEMISLIGTPDESAIPDPLDQHVILPSCEFLNIKNMDSHRVHYILSNILVPKLRILQIREKMVQLTDGSFVLSLLSTVPVLSLPIEAQTNLWLGLHPERVVVSMAGYHFESKWDELRVDEHISLASIIERAVVAPAFN</sequence>
<evidence type="ECO:0008006" key="3">
    <source>
        <dbReference type="Google" id="ProtNLM"/>
    </source>
</evidence>
<evidence type="ECO:0000313" key="2">
    <source>
        <dbReference type="Proteomes" id="UP000076722"/>
    </source>
</evidence>
<dbReference type="Proteomes" id="UP000076722">
    <property type="component" value="Unassembled WGS sequence"/>
</dbReference>
<dbReference type="EMBL" id="KV419406">
    <property type="protein sequence ID" value="KZS93614.1"/>
    <property type="molecule type" value="Genomic_DNA"/>
</dbReference>